<feature type="non-terminal residue" evidence="1">
    <location>
        <position position="1"/>
    </location>
</feature>
<evidence type="ECO:0000313" key="1">
    <source>
        <dbReference type="EMBL" id="NER31114.1"/>
    </source>
</evidence>
<dbReference type="EMBL" id="JAAHFQ010000723">
    <property type="protein sequence ID" value="NER31114.1"/>
    <property type="molecule type" value="Genomic_DNA"/>
</dbReference>
<accession>A0A6B3NLN9</accession>
<dbReference type="AlphaFoldDB" id="A0A6B3NLN9"/>
<reference evidence="1" key="1">
    <citation type="submission" date="2019-11" db="EMBL/GenBank/DDBJ databases">
        <title>Genomic insights into an expanded diversity of filamentous marine cyanobacteria reveals the extraordinary biosynthetic potential of Moorea and Okeania.</title>
        <authorList>
            <person name="Ferreira Leao T."/>
            <person name="Wang M."/>
            <person name="Moss N."/>
            <person name="Da Silva R."/>
            <person name="Sanders J."/>
            <person name="Nurk S."/>
            <person name="Gurevich A."/>
            <person name="Humphrey G."/>
            <person name="Reher R."/>
            <person name="Zhu Q."/>
            <person name="Belda-Ferre P."/>
            <person name="Glukhov E."/>
            <person name="Rex R."/>
            <person name="Dorrestein P.C."/>
            <person name="Knight R."/>
            <person name="Pevzner P."/>
            <person name="Gerwick W.H."/>
            <person name="Gerwick L."/>
        </authorList>
    </citation>
    <scope>NUCLEOTIDE SEQUENCE</scope>
    <source>
        <strain evidence="1">SIO1C4</strain>
    </source>
</reference>
<comment type="caution">
    <text evidence="1">The sequence shown here is derived from an EMBL/GenBank/DDBJ whole genome shotgun (WGS) entry which is preliminary data.</text>
</comment>
<name>A0A6B3NLN9_9CYAN</name>
<gene>
    <name evidence="1" type="ORF">F6J89_26715</name>
</gene>
<organism evidence="1">
    <name type="scientific">Symploca sp. SIO1C4</name>
    <dbReference type="NCBI Taxonomy" id="2607765"/>
    <lineage>
        <taxon>Bacteria</taxon>
        <taxon>Bacillati</taxon>
        <taxon>Cyanobacteriota</taxon>
        <taxon>Cyanophyceae</taxon>
        <taxon>Coleofasciculales</taxon>
        <taxon>Coleofasciculaceae</taxon>
        <taxon>Symploca</taxon>
    </lineage>
</organism>
<proteinExistence type="predicted"/>
<sequence length="64" mass="6850">WEGFDSVFNFQLGATRFTGVNANELGFEQSNSSVNILAADGDLLASVDGTQVSTFTDNLSTIFI</sequence>
<protein>
    <recommendedName>
        <fullName evidence="2">Calcium-binding protein</fullName>
    </recommendedName>
</protein>
<evidence type="ECO:0008006" key="2">
    <source>
        <dbReference type="Google" id="ProtNLM"/>
    </source>
</evidence>